<dbReference type="Gene3D" id="3.30.1240.10">
    <property type="match status" value="1"/>
</dbReference>
<sequence length="311" mass="34851">MEQKKQYRMVAFDLDGTLLDKSHEISSYSVDYLRSLHKKGFIISIATGRSPAATAEVIRRLGFHGHDFPVVTTNGAKGILVRHESDLTEEDGEKNQDFSQNPMVSGKMKITELFHQPVPLDLAKKTLQIAKNIGCVTNYYVGHEIYAHVFEDWHMEATKKYSNLTGVEFTYREDDYDEAMTKGLPSKLLVLCEPHKIDEIYEKLDQTLGNEAKVIRGSPPFFVEVLNKEVNKGNGLELLCKSLNVDLSQVVAMGDGDNDIEFLQVSGHGVAMKNARETLKDVADDITENCNAEDGAIKYLQKMDSSGSLHY</sequence>
<dbReference type="NCBIfam" id="TIGR01484">
    <property type="entry name" value="HAD-SF-IIB"/>
    <property type="match status" value="1"/>
</dbReference>
<name>A0AAD3CJ67_9STRA</name>
<dbReference type="SUPFAM" id="SSF56784">
    <property type="entry name" value="HAD-like"/>
    <property type="match status" value="1"/>
</dbReference>
<dbReference type="EMBL" id="BLLK01000022">
    <property type="protein sequence ID" value="GFH45831.1"/>
    <property type="molecule type" value="Genomic_DNA"/>
</dbReference>
<dbReference type="AlphaFoldDB" id="A0AAD3CJ67"/>
<dbReference type="PANTHER" id="PTHR10000:SF8">
    <property type="entry name" value="HAD SUPERFAMILY HYDROLASE-LIKE, TYPE 3"/>
    <property type="match status" value="1"/>
</dbReference>
<dbReference type="GO" id="GO:0005829">
    <property type="term" value="C:cytosol"/>
    <property type="evidence" value="ECO:0007669"/>
    <property type="project" value="TreeGrafter"/>
</dbReference>
<dbReference type="InterPro" id="IPR036412">
    <property type="entry name" value="HAD-like_sf"/>
</dbReference>
<accession>A0AAD3CJ67</accession>
<dbReference type="InterPro" id="IPR006379">
    <property type="entry name" value="HAD-SF_hydro_IIB"/>
</dbReference>
<dbReference type="PANTHER" id="PTHR10000">
    <property type="entry name" value="PHOSPHOSERINE PHOSPHATASE"/>
    <property type="match status" value="1"/>
</dbReference>
<dbReference type="SFLD" id="SFLDS00003">
    <property type="entry name" value="Haloacid_Dehalogenase"/>
    <property type="match status" value="1"/>
</dbReference>
<keyword evidence="2" id="KW-1185">Reference proteome</keyword>
<dbReference type="CDD" id="cd07516">
    <property type="entry name" value="HAD_Pase"/>
    <property type="match status" value="1"/>
</dbReference>
<evidence type="ECO:0008006" key="3">
    <source>
        <dbReference type="Google" id="ProtNLM"/>
    </source>
</evidence>
<proteinExistence type="predicted"/>
<dbReference type="InterPro" id="IPR023214">
    <property type="entry name" value="HAD_sf"/>
</dbReference>
<organism evidence="1 2">
    <name type="scientific">Chaetoceros tenuissimus</name>
    <dbReference type="NCBI Taxonomy" id="426638"/>
    <lineage>
        <taxon>Eukaryota</taxon>
        <taxon>Sar</taxon>
        <taxon>Stramenopiles</taxon>
        <taxon>Ochrophyta</taxon>
        <taxon>Bacillariophyta</taxon>
        <taxon>Coscinodiscophyceae</taxon>
        <taxon>Chaetocerotophycidae</taxon>
        <taxon>Chaetocerotales</taxon>
        <taxon>Chaetocerotaceae</taxon>
        <taxon>Chaetoceros</taxon>
    </lineage>
</organism>
<comment type="caution">
    <text evidence="1">The sequence shown here is derived from an EMBL/GenBank/DDBJ whole genome shotgun (WGS) entry which is preliminary data.</text>
</comment>
<protein>
    <recommendedName>
        <fullName evidence="3">Haloacid dehalogenase-like hydrolase</fullName>
    </recommendedName>
</protein>
<gene>
    <name evidence="1" type="ORF">CTEN210_02305</name>
</gene>
<evidence type="ECO:0000313" key="2">
    <source>
        <dbReference type="Proteomes" id="UP001054902"/>
    </source>
</evidence>
<dbReference type="Gene3D" id="3.40.50.1000">
    <property type="entry name" value="HAD superfamily/HAD-like"/>
    <property type="match status" value="1"/>
</dbReference>
<dbReference type="SFLD" id="SFLDG01140">
    <property type="entry name" value="C2.B:_Phosphomannomutase_and_P"/>
    <property type="match status" value="1"/>
</dbReference>
<dbReference type="GO" id="GO:0016791">
    <property type="term" value="F:phosphatase activity"/>
    <property type="evidence" value="ECO:0007669"/>
    <property type="project" value="TreeGrafter"/>
</dbReference>
<dbReference type="Pfam" id="PF08282">
    <property type="entry name" value="Hydrolase_3"/>
    <property type="match status" value="2"/>
</dbReference>
<dbReference type="Proteomes" id="UP001054902">
    <property type="component" value="Unassembled WGS sequence"/>
</dbReference>
<reference evidence="1 2" key="1">
    <citation type="journal article" date="2021" name="Sci. Rep.">
        <title>The genome of the diatom Chaetoceros tenuissimus carries an ancient integrated fragment of an extant virus.</title>
        <authorList>
            <person name="Hongo Y."/>
            <person name="Kimura K."/>
            <person name="Takaki Y."/>
            <person name="Yoshida Y."/>
            <person name="Baba S."/>
            <person name="Kobayashi G."/>
            <person name="Nagasaki K."/>
            <person name="Hano T."/>
            <person name="Tomaru Y."/>
        </authorList>
    </citation>
    <scope>NUCLEOTIDE SEQUENCE [LARGE SCALE GENOMIC DNA]</scope>
    <source>
        <strain evidence="1 2">NIES-3715</strain>
    </source>
</reference>
<dbReference type="GO" id="GO:0000287">
    <property type="term" value="F:magnesium ion binding"/>
    <property type="evidence" value="ECO:0007669"/>
    <property type="project" value="TreeGrafter"/>
</dbReference>
<evidence type="ECO:0000313" key="1">
    <source>
        <dbReference type="EMBL" id="GFH45831.1"/>
    </source>
</evidence>